<dbReference type="AlphaFoldDB" id="A0A1Y3QUX3"/>
<evidence type="ECO:0000256" key="1">
    <source>
        <dbReference type="SAM" id="SignalP"/>
    </source>
</evidence>
<organism evidence="4 5">
    <name type="scientific">Alistipes onderdonkii</name>
    <dbReference type="NCBI Taxonomy" id="328813"/>
    <lineage>
        <taxon>Bacteria</taxon>
        <taxon>Pseudomonadati</taxon>
        <taxon>Bacteroidota</taxon>
        <taxon>Bacteroidia</taxon>
        <taxon>Bacteroidales</taxon>
        <taxon>Rikenellaceae</taxon>
        <taxon>Alistipes</taxon>
    </lineage>
</organism>
<comment type="caution">
    <text evidence="4">The sequence shown here is derived from an EMBL/GenBank/DDBJ whole genome shotgun (WGS) entry which is preliminary data.</text>
</comment>
<dbReference type="Proteomes" id="UP000322940">
    <property type="component" value="Unassembled WGS sequence"/>
</dbReference>
<evidence type="ECO:0000313" key="6">
    <source>
        <dbReference type="Proteomes" id="UP000322940"/>
    </source>
</evidence>
<feature type="chain" id="PRO_5040575954" description="SPOR domain-containing protein" evidence="1">
    <location>
        <begin position="23"/>
        <end position="156"/>
    </location>
</feature>
<sequence>MRRLTTFIAVIFAAAAFAPLRAQSLDAFKERLAAPVVSDAAFGTARVTVTEYGDAEKAVDDASRVGQRLRLRGYRVCIFFDNGQDARAGAFAAEALFKETYPGIMVYPVYENPYFKVAVGNCLTAEEAIILKGKIASTFPKAFVKSEEFSMADLLN</sequence>
<evidence type="ECO:0000313" key="7">
    <source>
        <dbReference type="Proteomes" id="UP000323119"/>
    </source>
</evidence>
<dbReference type="EMBL" id="NFHB01000004">
    <property type="protein sequence ID" value="OUN03481.1"/>
    <property type="molecule type" value="Genomic_DNA"/>
</dbReference>
<reference evidence="6 7" key="3">
    <citation type="journal article" date="2019" name="Nat. Med.">
        <title>A library of human gut bacterial isolates paired with longitudinal multiomics data enables mechanistic microbiome research.</title>
        <authorList>
            <person name="Poyet M."/>
            <person name="Groussin M."/>
            <person name="Gibbons S.M."/>
            <person name="Avila-Pacheco J."/>
            <person name="Jiang X."/>
            <person name="Kearney S.M."/>
            <person name="Perrotta A.R."/>
            <person name="Berdy B."/>
            <person name="Zhao S."/>
            <person name="Lieberman T.D."/>
            <person name="Swanson P.K."/>
            <person name="Smith M."/>
            <person name="Roesemann S."/>
            <person name="Alexander J.E."/>
            <person name="Rich S.A."/>
            <person name="Livny J."/>
            <person name="Vlamakis H."/>
            <person name="Clish C."/>
            <person name="Bullock K."/>
            <person name="Deik A."/>
            <person name="Scott J."/>
            <person name="Pierce K.A."/>
            <person name="Xavier R.J."/>
            <person name="Alm E.J."/>
        </authorList>
    </citation>
    <scope>NUCLEOTIDE SEQUENCE [LARGE SCALE GENOMIC DNA]</scope>
    <source>
        <strain evidence="3 7">BIOML-A204</strain>
        <strain evidence="2 6">BIOML-A266</strain>
    </source>
</reference>
<dbReference type="EMBL" id="VVXH01000002">
    <property type="protein sequence ID" value="KAA2380433.1"/>
    <property type="molecule type" value="Genomic_DNA"/>
</dbReference>
<gene>
    <name evidence="4" type="ORF">B5G41_07280</name>
    <name evidence="3" type="ORF">F2S36_08625</name>
    <name evidence="2" type="ORF">F2Y10_03050</name>
</gene>
<evidence type="ECO:0000313" key="2">
    <source>
        <dbReference type="EMBL" id="KAA2380433.1"/>
    </source>
</evidence>
<name>A0A1Y3QUX3_9BACT</name>
<dbReference type="EMBL" id="VVUY01000006">
    <property type="protein sequence ID" value="KAA2561615.1"/>
    <property type="molecule type" value="Genomic_DNA"/>
</dbReference>
<feature type="signal peptide" evidence="1">
    <location>
        <begin position="1"/>
        <end position="22"/>
    </location>
</feature>
<reference evidence="4" key="2">
    <citation type="journal article" date="2018" name="BMC Genomics">
        <title>Whole genome sequencing and function prediction of 133 gut anaerobes isolated from chicken caecum in pure cultures.</title>
        <authorList>
            <person name="Medvecky M."/>
            <person name="Cejkova D."/>
            <person name="Polansky O."/>
            <person name="Karasova D."/>
            <person name="Kubasova T."/>
            <person name="Cizek A."/>
            <person name="Rychlik I."/>
        </authorList>
    </citation>
    <scope>NUCLEOTIDE SEQUENCE</scope>
    <source>
        <strain evidence="4">An90</strain>
    </source>
</reference>
<dbReference type="Proteomes" id="UP000323119">
    <property type="component" value="Unassembled WGS sequence"/>
</dbReference>
<keyword evidence="1" id="KW-0732">Signal</keyword>
<dbReference type="Proteomes" id="UP000195772">
    <property type="component" value="Unassembled WGS sequence"/>
</dbReference>
<evidence type="ECO:0000313" key="3">
    <source>
        <dbReference type="EMBL" id="KAA2561615.1"/>
    </source>
</evidence>
<protein>
    <recommendedName>
        <fullName evidence="8">SPOR domain-containing protein</fullName>
    </recommendedName>
</protein>
<reference evidence="5" key="1">
    <citation type="submission" date="2017-04" db="EMBL/GenBank/DDBJ databases">
        <title>Function of individual gut microbiota members based on whole genome sequencing of pure cultures obtained from chicken caecum.</title>
        <authorList>
            <person name="Medvecky M."/>
            <person name="Cejkova D."/>
            <person name="Polansky O."/>
            <person name="Karasova D."/>
            <person name="Kubasova T."/>
            <person name="Cizek A."/>
            <person name="Rychlik I."/>
        </authorList>
    </citation>
    <scope>NUCLEOTIDE SEQUENCE [LARGE SCALE GENOMIC DNA]</scope>
    <source>
        <strain evidence="5">An90</strain>
    </source>
</reference>
<evidence type="ECO:0000313" key="4">
    <source>
        <dbReference type="EMBL" id="OUN03481.1"/>
    </source>
</evidence>
<accession>A0A1Y3QUX3</accession>
<evidence type="ECO:0008006" key="8">
    <source>
        <dbReference type="Google" id="ProtNLM"/>
    </source>
</evidence>
<evidence type="ECO:0000313" key="5">
    <source>
        <dbReference type="Proteomes" id="UP000195772"/>
    </source>
</evidence>
<dbReference type="eggNOG" id="ENOG5033D44">
    <property type="taxonomic scope" value="Bacteria"/>
</dbReference>
<proteinExistence type="predicted"/>
<dbReference type="RefSeq" id="WP_018696436.1">
    <property type="nucleotide sequence ID" value="NZ_AP025562.1"/>
</dbReference>
<dbReference type="OrthoDB" id="2473397at2"/>